<reference evidence="8" key="3">
    <citation type="journal article" date="2017" name="Nature">
        <title>Genome sequence of the progenitor of the wheat D genome Aegilops tauschii.</title>
        <authorList>
            <person name="Luo M.C."/>
            <person name="Gu Y.Q."/>
            <person name="Puiu D."/>
            <person name="Wang H."/>
            <person name="Twardziok S.O."/>
            <person name="Deal K.R."/>
            <person name="Huo N."/>
            <person name="Zhu T."/>
            <person name="Wang L."/>
            <person name="Wang Y."/>
            <person name="McGuire P.E."/>
            <person name="Liu S."/>
            <person name="Long H."/>
            <person name="Ramasamy R.K."/>
            <person name="Rodriguez J.C."/>
            <person name="Van S.L."/>
            <person name="Yuan L."/>
            <person name="Wang Z."/>
            <person name="Xia Z."/>
            <person name="Xiao L."/>
            <person name="Anderson O.D."/>
            <person name="Ouyang S."/>
            <person name="Liang Y."/>
            <person name="Zimin A.V."/>
            <person name="Pertea G."/>
            <person name="Qi P."/>
            <person name="Bennetzen J.L."/>
            <person name="Dai X."/>
            <person name="Dawson M.W."/>
            <person name="Muller H.G."/>
            <person name="Kugler K."/>
            <person name="Rivarola-Duarte L."/>
            <person name="Spannagl M."/>
            <person name="Mayer K.F.X."/>
            <person name="Lu F.H."/>
            <person name="Bevan M.W."/>
            <person name="Leroy P."/>
            <person name="Li P."/>
            <person name="You F.M."/>
            <person name="Sun Q."/>
            <person name="Liu Z."/>
            <person name="Lyons E."/>
            <person name="Wicker T."/>
            <person name="Salzberg S.L."/>
            <person name="Devos K.M."/>
            <person name="Dvorak J."/>
        </authorList>
    </citation>
    <scope>NUCLEOTIDE SEQUENCE [LARGE SCALE GENOMIC DNA]</scope>
    <source>
        <strain evidence="8">cv. AL8/78</strain>
    </source>
</reference>
<organism evidence="8 9">
    <name type="scientific">Aegilops tauschii subsp. strangulata</name>
    <name type="common">Goatgrass</name>
    <dbReference type="NCBI Taxonomy" id="200361"/>
    <lineage>
        <taxon>Eukaryota</taxon>
        <taxon>Viridiplantae</taxon>
        <taxon>Streptophyta</taxon>
        <taxon>Embryophyta</taxon>
        <taxon>Tracheophyta</taxon>
        <taxon>Spermatophyta</taxon>
        <taxon>Magnoliopsida</taxon>
        <taxon>Liliopsida</taxon>
        <taxon>Poales</taxon>
        <taxon>Poaceae</taxon>
        <taxon>BOP clade</taxon>
        <taxon>Pooideae</taxon>
        <taxon>Triticodae</taxon>
        <taxon>Triticeae</taxon>
        <taxon>Triticinae</taxon>
        <taxon>Aegilops</taxon>
    </lineage>
</organism>
<sequence>MTAPADKGKKAKTDTDVGEENEQIDGALVLSIERLQEIQDELEKVNEEASDKVLEVEQKYSEIRRPVYLRRCDIIKTIPDFWLTAFLSHPLLSELLTEEDQKRCSSTWNLLMLMTLKMSSQATPSLLTSLRIRTLKTESLPSHMPLLMMEQPQ</sequence>
<dbReference type="Proteomes" id="UP000015105">
    <property type="component" value="Chromosome 6D"/>
</dbReference>
<name>A0A453NXB3_AEGTS</name>
<dbReference type="GO" id="GO:0006334">
    <property type="term" value="P:nucleosome assembly"/>
    <property type="evidence" value="ECO:0007669"/>
    <property type="project" value="InterPro"/>
</dbReference>
<dbReference type="InterPro" id="IPR037231">
    <property type="entry name" value="NAP-like_sf"/>
</dbReference>
<proteinExistence type="inferred from homology"/>
<keyword evidence="4 6" id="KW-0175">Coiled coil</keyword>
<evidence type="ECO:0000256" key="4">
    <source>
        <dbReference type="ARBA" id="ARBA00023054"/>
    </source>
</evidence>
<dbReference type="GO" id="GO:0005737">
    <property type="term" value="C:cytoplasm"/>
    <property type="evidence" value="ECO:0007669"/>
    <property type="project" value="UniProtKB-SubCell"/>
</dbReference>
<keyword evidence="9" id="KW-1185">Reference proteome</keyword>
<evidence type="ECO:0000256" key="3">
    <source>
        <dbReference type="ARBA" id="ARBA00022490"/>
    </source>
</evidence>
<feature type="region of interest" description="Disordered" evidence="7">
    <location>
        <begin position="1"/>
        <end position="20"/>
    </location>
</feature>
<dbReference type="Gramene" id="AET6Gv20519800.11">
    <property type="protein sequence ID" value="AET6Gv20519800.11"/>
    <property type="gene ID" value="AET6Gv20519800"/>
</dbReference>
<dbReference type="Gene3D" id="1.20.5.1500">
    <property type="match status" value="1"/>
</dbReference>
<protein>
    <recommendedName>
        <fullName evidence="10">Protein SET</fullName>
    </recommendedName>
</protein>
<evidence type="ECO:0000313" key="9">
    <source>
        <dbReference type="Proteomes" id="UP000015105"/>
    </source>
</evidence>
<dbReference type="Gene3D" id="3.30.1120.90">
    <property type="entry name" value="Nucleosome assembly protein"/>
    <property type="match status" value="1"/>
</dbReference>
<reference evidence="8" key="5">
    <citation type="journal article" date="2021" name="G3 (Bethesda)">
        <title>Aegilops tauschii genome assembly Aet v5.0 features greater sequence contiguity and improved annotation.</title>
        <authorList>
            <person name="Wang L."/>
            <person name="Zhu T."/>
            <person name="Rodriguez J.C."/>
            <person name="Deal K.R."/>
            <person name="Dubcovsky J."/>
            <person name="McGuire P.E."/>
            <person name="Lux T."/>
            <person name="Spannagl M."/>
            <person name="Mayer K.F.X."/>
            <person name="Baldrich P."/>
            <person name="Meyers B.C."/>
            <person name="Huo N."/>
            <person name="Gu Y.Q."/>
            <person name="Zhou H."/>
            <person name="Devos K.M."/>
            <person name="Bennetzen J.L."/>
            <person name="Unver T."/>
            <person name="Budak H."/>
            <person name="Gulick P.J."/>
            <person name="Galiba G."/>
            <person name="Kalapos B."/>
            <person name="Nelson D.R."/>
            <person name="Li P."/>
            <person name="You F.M."/>
            <person name="Luo M.C."/>
            <person name="Dvorak J."/>
        </authorList>
    </citation>
    <scope>NUCLEOTIDE SEQUENCE [LARGE SCALE GENOMIC DNA]</scope>
    <source>
        <strain evidence="8">cv. AL8/78</strain>
    </source>
</reference>
<comment type="subcellular location">
    <subcellularLocation>
        <location evidence="1">Cytoplasm</location>
    </subcellularLocation>
</comment>
<comment type="similarity">
    <text evidence="2">Belongs to the nucleosome assembly protein (NAP) family.</text>
</comment>
<feature type="coiled-coil region" evidence="6">
    <location>
        <begin position="28"/>
        <end position="59"/>
    </location>
</feature>
<accession>A0A453NXB3</accession>
<dbReference type="GO" id="GO:0000724">
    <property type="term" value="P:double-strand break repair via homologous recombination"/>
    <property type="evidence" value="ECO:0007669"/>
    <property type="project" value="UniProtKB-ARBA"/>
</dbReference>
<reference evidence="9" key="2">
    <citation type="journal article" date="2017" name="Nat. Plants">
        <title>The Aegilops tauschii genome reveals multiple impacts of transposons.</title>
        <authorList>
            <person name="Zhao G."/>
            <person name="Zou C."/>
            <person name="Li K."/>
            <person name="Wang K."/>
            <person name="Li T."/>
            <person name="Gao L."/>
            <person name="Zhang X."/>
            <person name="Wang H."/>
            <person name="Yang Z."/>
            <person name="Liu X."/>
            <person name="Jiang W."/>
            <person name="Mao L."/>
            <person name="Kong X."/>
            <person name="Jiao Y."/>
            <person name="Jia J."/>
        </authorList>
    </citation>
    <scope>NUCLEOTIDE SEQUENCE [LARGE SCALE GENOMIC DNA]</scope>
    <source>
        <strain evidence="9">cv. AL8/78</strain>
    </source>
</reference>
<dbReference type="EnsemblPlants" id="AET6Gv20519800.11">
    <property type="protein sequence ID" value="AET6Gv20519800.11"/>
    <property type="gene ID" value="AET6Gv20519800"/>
</dbReference>
<keyword evidence="5" id="KW-0143">Chaperone</keyword>
<feature type="compositionally biased region" description="Basic and acidic residues" evidence="7">
    <location>
        <begin position="1"/>
        <end position="15"/>
    </location>
</feature>
<evidence type="ECO:0000256" key="1">
    <source>
        <dbReference type="ARBA" id="ARBA00004496"/>
    </source>
</evidence>
<evidence type="ECO:0000313" key="8">
    <source>
        <dbReference type="EnsemblPlants" id="AET6Gv20519800.11"/>
    </source>
</evidence>
<dbReference type="InterPro" id="IPR002164">
    <property type="entry name" value="NAP_family"/>
</dbReference>
<dbReference type="SUPFAM" id="SSF143113">
    <property type="entry name" value="NAP-like"/>
    <property type="match status" value="1"/>
</dbReference>
<evidence type="ECO:0000256" key="5">
    <source>
        <dbReference type="ARBA" id="ARBA00023186"/>
    </source>
</evidence>
<reference evidence="9" key="1">
    <citation type="journal article" date="2014" name="Science">
        <title>Ancient hybridizations among the ancestral genomes of bread wheat.</title>
        <authorList>
            <consortium name="International Wheat Genome Sequencing Consortium,"/>
            <person name="Marcussen T."/>
            <person name="Sandve S.R."/>
            <person name="Heier L."/>
            <person name="Spannagl M."/>
            <person name="Pfeifer M."/>
            <person name="Jakobsen K.S."/>
            <person name="Wulff B.B."/>
            <person name="Steuernagel B."/>
            <person name="Mayer K.F."/>
            <person name="Olsen O.A."/>
        </authorList>
    </citation>
    <scope>NUCLEOTIDE SEQUENCE [LARGE SCALE GENOMIC DNA]</scope>
    <source>
        <strain evidence="9">cv. AL8/78</strain>
    </source>
</reference>
<dbReference type="GO" id="GO:0005634">
    <property type="term" value="C:nucleus"/>
    <property type="evidence" value="ECO:0007669"/>
    <property type="project" value="InterPro"/>
</dbReference>
<evidence type="ECO:0000256" key="6">
    <source>
        <dbReference type="SAM" id="Coils"/>
    </source>
</evidence>
<dbReference type="GO" id="GO:0042393">
    <property type="term" value="F:histone binding"/>
    <property type="evidence" value="ECO:0007669"/>
    <property type="project" value="UniProtKB-ARBA"/>
</dbReference>
<dbReference type="AlphaFoldDB" id="A0A453NXB3"/>
<dbReference type="PANTHER" id="PTHR11875">
    <property type="entry name" value="TESTIS-SPECIFIC Y-ENCODED PROTEIN"/>
    <property type="match status" value="1"/>
</dbReference>
<keyword evidence="3" id="KW-0963">Cytoplasm</keyword>
<reference evidence="8" key="4">
    <citation type="submission" date="2019-03" db="UniProtKB">
        <authorList>
            <consortium name="EnsemblPlants"/>
        </authorList>
    </citation>
    <scope>IDENTIFICATION</scope>
</reference>
<evidence type="ECO:0000256" key="7">
    <source>
        <dbReference type="SAM" id="MobiDB-lite"/>
    </source>
</evidence>
<evidence type="ECO:0000256" key="2">
    <source>
        <dbReference type="ARBA" id="ARBA00009947"/>
    </source>
</evidence>
<evidence type="ECO:0008006" key="10">
    <source>
        <dbReference type="Google" id="ProtNLM"/>
    </source>
</evidence>